<keyword evidence="2" id="KW-1185">Reference proteome</keyword>
<protein>
    <submittedName>
        <fullName evidence="1">Uncharacterized protein</fullName>
    </submittedName>
</protein>
<evidence type="ECO:0000313" key="2">
    <source>
        <dbReference type="Proteomes" id="UP000007305"/>
    </source>
</evidence>
<dbReference type="PANTHER" id="PTHR47150:SF6">
    <property type="entry name" value="OS01G0872900 PROTEIN"/>
    <property type="match status" value="1"/>
</dbReference>
<dbReference type="EnsemblPlants" id="Zm00001eb412390_T001">
    <property type="protein sequence ID" value="Zm00001eb412390_P001"/>
    <property type="gene ID" value="Zm00001eb412390"/>
</dbReference>
<dbReference type="InParanoid" id="A0A804RER8"/>
<dbReference type="PANTHER" id="PTHR47150">
    <property type="entry name" value="OS12G0169200 PROTEIN"/>
    <property type="match status" value="1"/>
</dbReference>
<accession>A0A804RER8</accession>
<dbReference type="Proteomes" id="UP000007305">
    <property type="component" value="Chromosome 10"/>
</dbReference>
<dbReference type="AlphaFoldDB" id="A0A804RER8"/>
<dbReference type="Gramene" id="Zm00001eb412390_T001">
    <property type="protein sequence ID" value="Zm00001eb412390_P001"/>
    <property type="gene ID" value="Zm00001eb412390"/>
</dbReference>
<reference evidence="1" key="3">
    <citation type="submission" date="2021-05" db="UniProtKB">
        <authorList>
            <consortium name="EnsemblPlants"/>
        </authorList>
    </citation>
    <scope>IDENTIFICATION</scope>
    <source>
        <strain evidence="1">cv. B73</strain>
    </source>
</reference>
<reference evidence="1" key="2">
    <citation type="submission" date="2019-07" db="EMBL/GenBank/DDBJ databases">
        <authorList>
            <person name="Seetharam A."/>
            <person name="Woodhouse M."/>
            <person name="Cannon E."/>
        </authorList>
    </citation>
    <scope>NUCLEOTIDE SEQUENCE [LARGE SCALE GENOMIC DNA]</scope>
    <source>
        <strain evidence="1">cv. B73</strain>
    </source>
</reference>
<proteinExistence type="predicted"/>
<reference evidence="2" key="1">
    <citation type="journal article" date="2009" name="Science">
        <title>The B73 maize genome: complexity, diversity, and dynamics.</title>
        <authorList>
            <person name="Schnable P.S."/>
            <person name="Ware D."/>
            <person name="Fulton R.S."/>
            <person name="Stein J.C."/>
            <person name="Wei F."/>
            <person name="Pasternak S."/>
            <person name="Liang C."/>
            <person name="Zhang J."/>
            <person name="Fulton L."/>
            <person name="Graves T.A."/>
            <person name="Minx P."/>
            <person name="Reily A.D."/>
            <person name="Courtney L."/>
            <person name="Kruchowski S.S."/>
            <person name="Tomlinson C."/>
            <person name="Strong C."/>
            <person name="Delehaunty K."/>
            <person name="Fronick C."/>
            <person name="Courtney B."/>
            <person name="Rock S.M."/>
            <person name="Belter E."/>
            <person name="Du F."/>
            <person name="Kim K."/>
            <person name="Abbott R.M."/>
            <person name="Cotton M."/>
            <person name="Levy A."/>
            <person name="Marchetto P."/>
            <person name="Ochoa K."/>
            <person name="Jackson S.M."/>
            <person name="Gillam B."/>
            <person name="Chen W."/>
            <person name="Yan L."/>
            <person name="Higginbotham J."/>
            <person name="Cardenas M."/>
            <person name="Waligorski J."/>
            <person name="Applebaum E."/>
            <person name="Phelps L."/>
            <person name="Falcone J."/>
            <person name="Kanchi K."/>
            <person name="Thane T."/>
            <person name="Scimone A."/>
            <person name="Thane N."/>
            <person name="Henke J."/>
            <person name="Wang T."/>
            <person name="Ruppert J."/>
            <person name="Shah N."/>
            <person name="Rotter K."/>
            <person name="Hodges J."/>
            <person name="Ingenthron E."/>
            <person name="Cordes M."/>
            <person name="Kohlberg S."/>
            <person name="Sgro J."/>
            <person name="Delgado B."/>
            <person name="Mead K."/>
            <person name="Chinwalla A."/>
            <person name="Leonard S."/>
            <person name="Crouse K."/>
            <person name="Collura K."/>
            <person name="Kudrna D."/>
            <person name="Currie J."/>
            <person name="He R."/>
            <person name="Angelova A."/>
            <person name="Rajasekar S."/>
            <person name="Mueller T."/>
            <person name="Lomeli R."/>
            <person name="Scara G."/>
            <person name="Ko A."/>
            <person name="Delaney K."/>
            <person name="Wissotski M."/>
            <person name="Lopez G."/>
            <person name="Campos D."/>
            <person name="Braidotti M."/>
            <person name="Ashley E."/>
            <person name="Golser W."/>
            <person name="Kim H."/>
            <person name="Lee S."/>
            <person name="Lin J."/>
            <person name="Dujmic Z."/>
            <person name="Kim W."/>
            <person name="Talag J."/>
            <person name="Zuccolo A."/>
            <person name="Fan C."/>
            <person name="Sebastian A."/>
            <person name="Kramer M."/>
            <person name="Spiegel L."/>
            <person name="Nascimento L."/>
            <person name="Zutavern T."/>
            <person name="Miller B."/>
            <person name="Ambroise C."/>
            <person name="Muller S."/>
            <person name="Spooner W."/>
            <person name="Narechania A."/>
            <person name="Ren L."/>
            <person name="Wei S."/>
            <person name="Kumari S."/>
            <person name="Faga B."/>
            <person name="Levy M.J."/>
            <person name="McMahan L."/>
            <person name="Van Buren P."/>
            <person name="Vaughn M.W."/>
            <person name="Ying K."/>
            <person name="Yeh C.-T."/>
            <person name="Emrich S.J."/>
            <person name="Jia Y."/>
            <person name="Kalyanaraman A."/>
            <person name="Hsia A.-P."/>
            <person name="Barbazuk W.B."/>
            <person name="Baucom R.S."/>
            <person name="Brutnell T.P."/>
            <person name="Carpita N.C."/>
            <person name="Chaparro C."/>
            <person name="Chia J.-M."/>
            <person name="Deragon J.-M."/>
            <person name="Estill J.C."/>
            <person name="Fu Y."/>
            <person name="Jeddeloh J.A."/>
            <person name="Han Y."/>
            <person name="Lee H."/>
            <person name="Li P."/>
            <person name="Lisch D.R."/>
            <person name="Liu S."/>
            <person name="Liu Z."/>
            <person name="Nagel D.H."/>
            <person name="McCann M.C."/>
            <person name="SanMiguel P."/>
            <person name="Myers A.M."/>
            <person name="Nettleton D."/>
            <person name="Nguyen J."/>
            <person name="Penning B.W."/>
            <person name="Ponnala L."/>
            <person name="Schneider K.L."/>
            <person name="Schwartz D.C."/>
            <person name="Sharma A."/>
            <person name="Soderlund C."/>
            <person name="Springer N.M."/>
            <person name="Sun Q."/>
            <person name="Wang H."/>
            <person name="Waterman M."/>
            <person name="Westerman R."/>
            <person name="Wolfgruber T.K."/>
            <person name="Yang L."/>
            <person name="Yu Y."/>
            <person name="Zhang L."/>
            <person name="Zhou S."/>
            <person name="Zhu Q."/>
            <person name="Bennetzen J.L."/>
            <person name="Dawe R.K."/>
            <person name="Jiang J."/>
            <person name="Jiang N."/>
            <person name="Presting G.G."/>
            <person name="Wessler S.R."/>
            <person name="Aluru S."/>
            <person name="Martienssen R.A."/>
            <person name="Clifton S.W."/>
            <person name="McCombie W.R."/>
            <person name="Wing R.A."/>
            <person name="Wilson R.K."/>
        </authorList>
    </citation>
    <scope>NUCLEOTIDE SEQUENCE [LARGE SCALE GENOMIC DNA]</scope>
    <source>
        <strain evidence="2">cv. B73</strain>
    </source>
</reference>
<name>A0A804RER8_MAIZE</name>
<evidence type="ECO:0000313" key="1">
    <source>
        <dbReference type="EnsemblPlants" id="Zm00001eb412390_P001"/>
    </source>
</evidence>
<sequence>MAFNYYRSTWCGSAAANKNNEEIEACAVLVATLRKKRRWGGSVVGHKMKNRDRIGGDIQLNNDYFIERSLFNPEQFRRRFRMQQSLFLEIEDKLAAANKFFRQKRNAAGVLGFSSRQKCTMALRMLAYGGPANFLDEGLRMGESTVLQTIKEFAKTVLQTFFCLACFFPPLDGSSDSSDVK</sequence>
<organism evidence="1 2">
    <name type="scientific">Zea mays</name>
    <name type="common">Maize</name>
    <dbReference type="NCBI Taxonomy" id="4577"/>
    <lineage>
        <taxon>Eukaryota</taxon>
        <taxon>Viridiplantae</taxon>
        <taxon>Streptophyta</taxon>
        <taxon>Embryophyta</taxon>
        <taxon>Tracheophyta</taxon>
        <taxon>Spermatophyta</taxon>
        <taxon>Magnoliopsida</taxon>
        <taxon>Liliopsida</taxon>
        <taxon>Poales</taxon>
        <taxon>Poaceae</taxon>
        <taxon>PACMAD clade</taxon>
        <taxon>Panicoideae</taxon>
        <taxon>Andropogonodae</taxon>
        <taxon>Andropogoneae</taxon>
        <taxon>Tripsacinae</taxon>
        <taxon>Zea</taxon>
    </lineage>
</organism>